<dbReference type="InterPro" id="IPR036065">
    <property type="entry name" value="BolA-like_sf"/>
</dbReference>
<comment type="caution">
    <text evidence="2">The sequence shown here is derived from an EMBL/GenBank/DDBJ whole genome shotgun (WGS) entry which is preliminary data.</text>
</comment>
<name>A0ABT0GTI0_9HYPH</name>
<dbReference type="PIRSF" id="PIRSF003113">
    <property type="entry name" value="BolA"/>
    <property type="match status" value="1"/>
</dbReference>
<organism evidence="2 3">
    <name type="scientific">Roseibium sediminicola</name>
    <dbReference type="NCBI Taxonomy" id="2933272"/>
    <lineage>
        <taxon>Bacteria</taxon>
        <taxon>Pseudomonadati</taxon>
        <taxon>Pseudomonadota</taxon>
        <taxon>Alphaproteobacteria</taxon>
        <taxon>Hyphomicrobiales</taxon>
        <taxon>Stappiaceae</taxon>
        <taxon>Roseibium</taxon>
    </lineage>
</organism>
<accession>A0ABT0GTI0</accession>
<evidence type="ECO:0000256" key="1">
    <source>
        <dbReference type="RuleBase" id="RU003860"/>
    </source>
</evidence>
<keyword evidence="3" id="KW-1185">Reference proteome</keyword>
<dbReference type="Pfam" id="PF01722">
    <property type="entry name" value="BolA"/>
    <property type="match status" value="1"/>
</dbReference>
<dbReference type="InterPro" id="IPR002634">
    <property type="entry name" value="BolA"/>
</dbReference>
<dbReference type="PANTHER" id="PTHR46230">
    <property type="match status" value="1"/>
</dbReference>
<dbReference type="RefSeq" id="WP_248153333.1">
    <property type="nucleotide sequence ID" value="NZ_JALNMJ010000005.1"/>
</dbReference>
<evidence type="ECO:0000313" key="2">
    <source>
        <dbReference type="EMBL" id="MCK7612387.1"/>
    </source>
</evidence>
<evidence type="ECO:0000313" key="3">
    <source>
        <dbReference type="Proteomes" id="UP001431221"/>
    </source>
</evidence>
<dbReference type="EMBL" id="JALNMJ010000005">
    <property type="protein sequence ID" value="MCK7612387.1"/>
    <property type="molecule type" value="Genomic_DNA"/>
</dbReference>
<proteinExistence type="inferred from homology"/>
<dbReference type="PANTHER" id="PTHR46230:SF7">
    <property type="entry name" value="BOLA-LIKE PROTEIN 1"/>
    <property type="match status" value="1"/>
</dbReference>
<reference evidence="2" key="1">
    <citation type="submission" date="2022-04" db="EMBL/GenBank/DDBJ databases">
        <title>Roseibium sp. CAU 1639 isolated from mud.</title>
        <authorList>
            <person name="Kim W."/>
        </authorList>
    </citation>
    <scope>NUCLEOTIDE SEQUENCE</scope>
    <source>
        <strain evidence="2">CAU 1639</strain>
    </source>
</reference>
<dbReference type="Proteomes" id="UP001431221">
    <property type="component" value="Unassembled WGS sequence"/>
</dbReference>
<dbReference type="SUPFAM" id="SSF82657">
    <property type="entry name" value="BolA-like"/>
    <property type="match status" value="1"/>
</dbReference>
<dbReference type="Gene3D" id="3.30.300.90">
    <property type="entry name" value="BolA-like"/>
    <property type="match status" value="1"/>
</dbReference>
<sequence>MSTRQTITDKLTAAFQPSFLNVIDESENHRGHGGWREGGETHFRVQIAAAAFEGQSRVARHRAINEVLADELAGGVHALALEIRADSDPDPRAARAGA</sequence>
<gene>
    <name evidence="2" type="ORF">M0H32_09465</name>
</gene>
<comment type="similarity">
    <text evidence="1">Belongs to the BolA/IbaG family.</text>
</comment>
<protein>
    <submittedName>
        <fullName evidence="2">BolA family transcriptional regulator</fullName>
    </submittedName>
</protein>